<sequence length="585" mass="61949">MAGHQGGLGGDGATRPFAAGPQGGPGGAAGARREPLPAGDVTFLFTDIEGSTRLASGLGAERYRVVLHRHRALVREVLRDAGGVEVDTEGDSFFVAFHDAAAACAAAVGIQAALHGSDWPEQDGAPLRPPVRMGLHTGEAWPSAGGYATPEVHRTARICSAAHGDQILASADFAAAAGLPPDAMRRLGDFELRGLPGATELVQITAPGLPWDFPPPRVRPRRHNLPHALKPPVERPEDARELDRAFAVGRMVALSGLPGCGKTTFAKAWARKRLSCYEHGVWYSDAGPDLGRALLDALDLRSEPLRAPIDTVIEHFRDRRALLVVDGTDQLGAERRNDLLVLLESCPDLHLLAVGRRPLDLPGAVKRALDPPAESVGAAMLAGFCADRGAPWTAADCRGLAAAVENFPPALLALADLVALASPQAALRRLRDDPVAVLDAGGRFREAIDAAVAAISGPARAVLLELAAREHGASVDEVLDLCRQRDGSLEALVELVDAALVVIERPAMDQAVYRVPAPLRWLLAGPDPETAPAPIAARFADRLVRPVAFEPPRLRAVALRGRGAGLHARRRRSRAPRVACAMLRP</sequence>
<dbReference type="SUPFAM" id="SSF52540">
    <property type="entry name" value="P-loop containing nucleoside triphosphate hydrolases"/>
    <property type="match status" value="1"/>
</dbReference>
<evidence type="ECO:0000256" key="2">
    <source>
        <dbReference type="SAM" id="MobiDB-lite"/>
    </source>
</evidence>
<dbReference type="InterPro" id="IPR001054">
    <property type="entry name" value="A/G_cyclase"/>
</dbReference>
<evidence type="ECO:0000313" key="5">
    <source>
        <dbReference type="Proteomes" id="UP001499851"/>
    </source>
</evidence>
<dbReference type="PROSITE" id="PS50125">
    <property type="entry name" value="GUANYLATE_CYCLASE_2"/>
    <property type="match status" value="1"/>
</dbReference>
<name>A0ABP4T4M4_9ACTN</name>
<evidence type="ECO:0000256" key="1">
    <source>
        <dbReference type="ARBA" id="ARBA00005381"/>
    </source>
</evidence>
<dbReference type="Gene3D" id="3.30.70.1230">
    <property type="entry name" value="Nucleotide cyclase"/>
    <property type="match status" value="1"/>
</dbReference>
<feature type="domain" description="Guanylate cyclase" evidence="3">
    <location>
        <begin position="42"/>
        <end position="138"/>
    </location>
</feature>
<proteinExistence type="inferred from homology"/>
<dbReference type="PANTHER" id="PTHR43081">
    <property type="entry name" value="ADENYLATE CYCLASE, TERMINAL-DIFFERENTIATION SPECIFIC-RELATED"/>
    <property type="match status" value="1"/>
</dbReference>
<gene>
    <name evidence="4" type="ORF">GCM10009830_31800</name>
</gene>
<dbReference type="InterPro" id="IPR050697">
    <property type="entry name" value="Adenylyl/Guanylyl_Cyclase_3/4"/>
</dbReference>
<evidence type="ECO:0000259" key="3">
    <source>
        <dbReference type="PROSITE" id="PS50125"/>
    </source>
</evidence>
<dbReference type="Pfam" id="PF00211">
    <property type="entry name" value="Guanylate_cyc"/>
    <property type="match status" value="1"/>
</dbReference>
<dbReference type="PANTHER" id="PTHR43081:SF1">
    <property type="entry name" value="ADENYLATE CYCLASE, TERMINAL-DIFFERENTIATION SPECIFIC"/>
    <property type="match status" value="1"/>
</dbReference>
<protein>
    <recommendedName>
        <fullName evidence="3">Guanylate cyclase domain-containing protein</fullName>
    </recommendedName>
</protein>
<comment type="caution">
    <text evidence="4">The sequence shown here is derived from an EMBL/GenBank/DDBJ whole genome shotgun (WGS) entry which is preliminary data.</text>
</comment>
<comment type="similarity">
    <text evidence="1">Belongs to the adenylyl cyclase class-3 family.</text>
</comment>
<dbReference type="Proteomes" id="UP001499851">
    <property type="component" value="Unassembled WGS sequence"/>
</dbReference>
<dbReference type="Gene3D" id="3.40.50.300">
    <property type="entry name" value="P-loop containing nucleotide triphosphate hydrolases"/>
    <property type="match status" value="1"/>
</dbReference>
<dbReference type="SMART" id="SM00044">
    <property type="entry name" value="CYCc"/>
    <property type="match status" value="1"/>
</dbReference>
<dbReference type="CDD" id="cd07302">
    <property type="entry name" value="CHD"/>
    <property type="match status" value="1"/>
</dbReference>
<accession>A0ABP4T4M4</accession>
<dbReference type="InterPro" id="IPR027417">
    <property type="entry name" value="P-loop_NTPase"/>
</dbReference>
<reference evidence="5" key="1">
    <citation type="journal article" date="2019" name="Int. J. Syst. Evol. Microbiol.">
        <title>The Global Catalogue of Microorganisms (GCM) 10K type strain sequencing project: providing services to taxonomists for standard genome sequencing and annotation.</title>
        <authorList>
            <consortium name="The Broad Institute Genomics Platform"/>
            <consortium name="The Broad Institute Genome Sequencing Center for Infectious Disease"/>
            <person name="Wu L."/>
            <person name="Ma J."/>
        </authorList>
    </citation>
    <scope>NUCLEOTIDE SEQUENCE [LARGE SCALE GENOMIC DNA]</scope>
    <source>
        <strain evidence="5">JCM 16001</strain>
    </source>
</reference>
<keyword evidence="5" id="KW-1185">Reference proteome</keyword>
<dbReference type="EMBL" id="BAAAQF010000011">
    <property type="protein sequence ID" value="GAA1682292.1"/>
    <property type="molecule type" value="Genomic_DNA"/>
</dbReference>
<dbReference type="SUPFAM" id="SSF55073">
    <property type="entry name" value="Nucleotide cyclase"/>
    <property type="match status" value="1"/>
</dbReference>
<dbReference type="InterPro" id="IPR029787">
    <property type="entry name" value="Nucleotide_cyclase"/>
</dbReference>
<evidence type="ECO:0000313" key="4">
    <source>
        <dbReference type="EMBL" id="GAA1682292.1"/>
    </source>
</evidence>
<feature type="region of interest" description="Disordered" evidence="2">
    <location>
        <begin position="1"/>
        <end position="33"/>
    </location>
</feature>
<feature type="compositionally biased region" description="Gly residues" evidence="2">
    <location>
        <begin position="1"/>
        <end position="12"/>
    </location>
</feature>
<organism evidence="4 5">
    <name type="scientific">Glycomyces endophyticus</name>
    <dbReference type="NCBI Taxonomy" id="480996"/>
    <lineage>
        <taxon>Bacteria</taxon>
        <taxon>Bacillati</taxon>
        <taxon>Actinomycetota</taxon>
        <taxon>Actinomycetes</taxon>
        <taxon>Glycomycetales</taxon>
        <taxon>Glycomycetaceae</taxon>
        <taxon>Glycomyces</taxon>
    </lineage>
</organism>